<sequence length="215" mass="24382">MRRGPHLAIGRGMVALAISKQWTPALAVLGCGQAAAQSRSYQVLIVHRRVVPFHSLFASAIDELEGIDCSRQFFKCVVRTNMPIVFYFFQNGIDFIRIRSTKPRYIFDIKITRLKTLEPVLTLADAVLGMPLISGMMVVKKKVLLKLENVMKMKLVQENWLSKNTCYKLSTQKIFFGCKINSVAIEDDDHEKEEDVAHASEDTPAHLQKNKMKKA</sequence>
<reference evidence="2 3" key="1">
    <citation type="journal article" date="2019" name="Commun. Biol.">
        <title>The bagworm genome reveals a unique fibroin gene that provides high tensile strength.</title>
        <authorList>
            <person name="Kono N."/>
            <person name="Nakamura H."/>
            <person name="Ohtoshi R."/>
            <person name="Tomita M."/>
            <person name="Numata K."/>
            <person name="Arakawa K."/>
        </authorList>
    </citation>
    <scope>NUCLEOTIDE SEQUENCE [LARGE SCALE GENOMIC DNA]</scope>
</reference>
<feature type="region of interest" description="Disordered" evidence="1">
    <location>
        <begin position="191"/>
        <end position="215"/>
    </location>
</feature>
<keyword evidence="3" id="KW-1185">Reference proteome</keyword>
<evidence type="ECO:0000313" key="3">
    <source>
        <dbReference type="Proteomes" id="UP000299102"/>
    </source>
</evidence>
<dbReference type="PROSITE" id="PS51257">
    <property type="entry name" value="PROKAR_LIPOPROTEIN"/>
    <property type="match status" value="1"/>
</dbReference>
<evidence type="ECO:0000313" key="2">
    <source>
        <dbReference type="EMBL" id="GBP38713.1"/>
    </source>
</evidence>
<gene>
    <name evidence="2" type="ORF">EVAR_22362_1</name>
</gene>
<protein>
    <submittedName>
        <fullName evidence="2">Uncharacterized protein</fullName>
    </submittedName>
</protein>
<evidence type="ECO:0000256" key="1">
    <source>
        <dbReference type="SAM" id="MobiDB-lite"/>
    </source>
</evidence>
<name>A0A4C1VJF7_EUMVA</name>
<dbReference type="AlphaFoldDB" id="A0A4C1VJF7"/>
<organism evidence="2 3">
    <name type="scientific">Eumeta variegata</name>
    <name type="common">Bagworm moth</name>
    <name type="synonym">Eumeta japonica</name>
    <dbReference type="NCBI Taxonomy" id="151549"/>
    <lineage>
        <taxon>Eukaryota</taxon>
        <taxon>Metazoa</taxon>
        <taxon>Ecdysozoa</taxon>
        <taxon>Arthropoda</taxon>
        <taxon>Hexapoda</taxon>
        <taxon>Insecta</taxon>
        <taxon>Pterygota</taxon>
        <taxon>Neoptera</taxon>
        <taxon>Endopterygota</taxon>
        <taxon>Lepidoptera</taxon>
        <taxon>Glossata</taxon>
        <taxon>Ditrysia</taxon>
        <taxon>Tineoidea</taxon>
        <taxon>Psychidae</taxon>
        <taxon>Oiketicinae</taxon>
        <taxon>Eumeta</taxon>
    </lineage>
</organism>
<proteinExistence type="predicted"/>
<dbReference type="Proteomes" id="UP000299102">
    <property type="component" value="Unassembled WGS sequence"/>
</dbReference>
<feature type="compositionally biased region" description="Basic and acidic residues" evidence="1">
    <location>
        <begin position="193"/>
        <end position="204"/>
    </location>
</feature>
<accession>A0A4C1VJF7</accession>
<comment type="caution">
    <text evidence="2">The sequence shown here is derived from an EMBL/GenBank/DDBJ whole genome shotgun (WGS) entry which is preliminary data.</text>
</comment>
<dbReference type="EMBL" id="BGZK01000353">
    <property type="protein sequence ID" value="GBP38713.1"/>
    <property type="molecule type" value="Genomic_DNA"/>
</dbReference>